<proteinExistence type="predicted"/>
<comment type="caution">
    <text evidence="4">The sequence shown here is derived from an EMBL/GenBank/DDBJ whole genome shotgun (WGS) entry which is preliminary data.</text>
</comment>
<accession>A0A1L9BIQ3</accession>
<dbReference type="RefSeq" id="WP_084735464.1">
    <property type="nucleotide sequence ID" value="NZ_MPIN01000001.1"/>
</dbReference>
<keyword evidence="5" id="KW-1185">Reference proteome</keyword>
<keyword evidence="2" id="KW-0012">Acyltransferase</keyword>
<evidence type="ECO:0000313" key="5">
    <source>
        <dbReference type="Proteomes" id="UP000182229"/>
    </source>
</evidence>
<dbReference type="Pfam" id="PF00583">
    <property type="entry name" value="Acetyltransf_1"/>
    <property type="match status" value="1"/>
</dbReference>
<keyword evidence="1" id="KW-0808">Transferase</keyword>
<reference evidence="4 5" key="2">
    <citation type="submission" date="2016-12" db="EMBL/GenBank/DDBJ databases">
        <title>Draft Genome Sequence of Cystobacter ferrugineus Strain Cbfe23.</title>
        <authorList>
            <person name="Akbar S."/>
            <person name="Dowd S.E."/>
            <person name="Stevens D.C."/>
        </authorList>
    </citation>
    <scope>NUCLEOTIDE SEQUENCE [LARGE SCALE GENOMIC DNA]</scope>
    <source>
        <strain evidence="4 5">Cbfe23</strain>
    </source>
</reference>
<sequence>MRMMETHYRGYTLRRARFEELAALPEVEHLAAQQFLHSPYPFAAGLPTQSLEQVHEYHRHGGAWVAVTKEGHVAAFTVCKEVDGALFIAEADVHPAHARQGLGGALFRLLEQWARERGYPALLLTTFEDVPWNAPYYQRLGFRILRDEELGPGLRAIRADETELGLPPERRVCMRLALDTPLAPKSGSEAAKLSDDPCE</sequence>
<dbReference type="EMBL" id="MPIN01000001">
    <property type="protein sequence ID" value="OJH42086.1"/>
    <property type="molecule type" value="Genomic_DNA"/>
</dbReference>
<organism evidence="4 5">
    <name type="scientific">Cystobacter ferrugineus</name>
    <dbReference type="NCBI Taxonomy" id="83449"/>
    <lineage>
        <taxon>Bacteria</taxon>
        <taxon>Pseudomonadati</taxon>
        <taxon>Myxococcota</taxon>
        <taxon>Myxococcia</taxon>
        <taxon>Myxococcales</taxon>
        <taxon>Cystobacterineae</taxon>
        <taxon>Archangiaceae</taxon>
        <taxon>Cystobacter</taxon>
    </lineage>
</organism>
<evidence type="ECO:0000256" key="1">
    <source>
        <dbReference type="ARBA" id="ARBA00022679"/>
    </source>
</evidence>
<dbReference type="CDD" id="cd04301">
    <property type="entry name" value="NAT_SF"/>
    <property type="match status" value="1"/>
</dbReference>
<reference evidence="5" key="1">
    <citation type="submission" date="2016-11" db="EMBL/GenBank/DDBJ databases">
        <authorList>
            <person name="Shukria A."/>
            <person name="Stevens D.C."/>
        </authorList>
    </citation>
    <scope>NUCLEOTIDE SEQUENCE [LARGE SCALE GENOMIC DNA]</scope>
    <source>
        <strain evidence="5">Cbfe23</strain>
    </source>
</reference>
<dbReference type="AlphaFoldDB" id="A0A1L9BIQ3"/>
<feature type="domain" description="N-acetyltransferase" evidence="3">
    <location>
        <begin position="11"/>
        <end position="161"/>
    </location>
</feature>
<evidence type="ECO:0000313" key="4">
    <source>
        <dbReference type="EMBL" id="OJH42086.1"/>
    </source>
</evidence>
<dbReference type="SUPFAM" id="SSF55729">
    <property type="entry name" value="Acyl-CoA N-acyltransferases (Nat)"/>
    <property type="match status" value="1"/>
</dbReference>
<dbReference type="InterPro" id="IPR016181">
    <property type="entry name" value="Acyl_CoA_acyltransferase"/>
</dbReference>
<evidence type="ECO:0000256" key="2">
    <source>
        <dbReference type="ARBA" id="ARBA00023315"/>
    </source>
</evidence>
<name>A0A1L9BIQ3_9BACT</name>
<evidence type="ECO:0000259" key="3">
    <source>
        <dbReference type="PROSITE" id="PS51186"/>
    </source>
</evidence>
<dbReference type="PANTHER" id="PTHR43800">
    <property type="entry name" value="PEPTIDYL-LYSINE N-ACETYLTRANSFERASE YJAB"/>
    <property type="match status" value="1"/>
</dbReference>
<dbReference type="PROSITE" id="PS51186">
    <property type="entry name" value="GNAT"/>
    <property type="match status" value="1"/>
</dbReference>
<gene>
    <name evidence="4" type="ORF">BON30_02360</name>
</gene>
<protein>
    <recommendedName>
        <fullName evidence="3">N-acetyltransferase domain-containing protein</fullName>
    </recommendedName>
</protein>
<dbReference type="Gene3D" id="3.40.630.30">
    <property type="match status" value="1"/>
</dbReference>
<dbReference type="GO" id="GO:0016747">
    <property type="term" value="F:acyltransferase activity, transferring groups other than amino-acyl groups"/>
    <property type="evidence" value="ECO:0007669"/>
    <property type="project" value="InterPro"/>
</dbReference>
<dbReference type="Proteomes" id="UP000182229">
    <property type="component" value="Unassembled WGS sequence"/>
</dbReference>
<dbReference type="STRING" id="83449.BON30_02360"/>
<dbReference type="PANTHER" id="PTHR43800:SF1">
    <property type="entry name" value="PEPTIDYL-LYSINE N-ACETYLTRANSFERASE YJAB"/>
    <property type="match status" value="1"/>
</dbReference>
<dbReference type="InterPro" id="IPR000182">
    <property type="entry name" value="GNAT_dom"/>
</dbReference>